<gene>
    <name evidence="3" type="ORF">BDP27DRAFT_1067415</name>
</gene>
<dbReference type="Proteomes" id="UP000772434">
    <property type="component" value="Unassembled WGS sequence"/>
</dbReference>
<protein>
    <submittedName>
        <fullName evidence="3">Uncharacterized protein</fullName>
    </submittedName>
</protein>
<evidence type="ECO:0000256" key="1">
    <source>
        <dbReference type="SAM" id="MobiDB-lite"/>
    </source>
</evidence>
<evidence type="ECO:0000313" key="3">
    <source>
        <dbReference type="EMBL" id="KAF9065865.1"/>
    </source>
</evidence>
<feature type="signal peptide" evidence="2">
    <location>
        <begin position="1"/>
        <end position="22"/>
    </location>
</feature>
<accession>A0A9P5U3M7</accession>
<dbReference type="EMBL" id="JADNRY010000096">
    <property type="protein sequence ID" value="KAF9065865.1"/>
    <property type="molecule type" value="Genomic_DNA"/>
</dbReference>
<dbReference type="AlphaFoldDB" id="A0A9P5U3M7"/>
<feature type="compositionally biased region" description="Polar residues" evidence="1">
    <location>
        <begin position="36"/>
        <end position="55"/>
    </location>
</feature>
<reference evidence="3" key="1">
    <citation type="submission" date="2020-11" db="EMBL/GenBank/DDBJ databases">
        <authorList>
            <consortium name="DOE Joint Genome Institute"/>
            <person name="Ahrendt S."/>
            <person name="Riley R."/>
            <person name="Andreopoulos W."/>
            <person name="Labutti K."/>
            <person name="Pangilinan J."/>
            <person name="Ruiz-Duenas F.J."/>
            <person name="Barrasa J.M."/>
            <person name="Sanchez-Garcia M."/>
            <person name="Camarero S."/>
            <person name="Miyauchi S."/>
            <person name="Serrano A."/>
            <person name="Linde D."/>
            <person name="Babiker R."/>
            <person name="Drula E."/>
            <person name="Ayuso-Fernandez I."/>
            <person name="Pacheco R."/>
            <person name="Padilla G."/>
            <person name="Ferreira P."/>
            <person name="Barriuso J."/>
            <person name="Kellner H."/>
            <person name="Castanera R."/>
            <person name="Alfaro M."/>
            <person name="Ramirez L."/>
            <person name="Pisabarro A.G."/>
            <person name="Kuo A."/>
            <person name="Tritt A."/>
            <person name="Lipzen A."/>
            <person name="He G."/>
            <person name="Yan M."/>
            <person name="Ng V."/>
            <person name="Cullen D."/>
            <person name="Martin F."/>
            <person name="Rosso M.-N."/>
            <person name="Henrissat B."/>
            <person name="Hibbett D."/>
            <person name="Martinez A.T."/>
            <person name="Grigoriev I.V."/>
        </authorList>
    </citation>
    <scope>NUCLEOTIDE SEQUENCE</scope>
    <source>
        <strain evidence="3">AH 40177</strain>
    </source>
</reference>
<comment type="caution">
    <text evidence="3">The sequence shown here is derived from an EMBL/GenBank/DDBJ whole genome shotgun (WGS) entry which is preliminary data.</text>
</comment>
<proteinExistence type="predicted"/>
<feature type="region of interest" description="Disordered" evidence="1">
    <location>
        <begin position="30"/>
        <end position="55"/>
    </location>
</feature>
<keyword evidence="2" id="KW-0732">Signal</keyword>
<sequence>MQPKVVCLCLLAMLMFTGTGCALPHNLRRSPAGPSAPQNANLQSPVASTEGQAKANNQDIGVIERPEGKAGVNFNLQVAVRLNSDEHDKLTYDRFRVSHICCFALMLNLSLLQYSRSTSVTRRIGPALTLPNVSRSKIPMLLTSSVSR</sequence>
<evidence type="ECO:0000313" key="4">
    <source>
        <dbReference type="Proteomes" id="UP000772434"/>
    </source>
</evidence>
<feature type="chain" id="PRO_5040431455" evidence="2">
    <location>
        <begin position="23"/>
        <end position="148"/>
    </location>
</feature>
<evidence type="ECO:0000256" key="2">
    <source>
        <dbReference type="SAM" id="SignalP"/>
    </source>
</evidence>
<dbReference type="PROSITE" id="PS51257">
    <property type="entry name" value="PROKAR_LIPOPROTEIN"/>
    <property type="match status" value="1"/>
</dbReference>
<organism evidence="3 4">
    <name type="scientific">Rhodocollybia butyracea</name>
    <dbReference type="NCBI Taxonomy" id="206335"/>
    <lineage>
        <taxon>Eukaryota</taxon>
        <taxon>Fungi</taxon>
        <taxon>Dikarya</taxon>
        <taxon>Basidiomycota</taxon>
        <taxon>Agaricomycotina</taxon>
        <taxon>Agaricomycetes</taxon>
        <taxon>Agaricomycetidae</taxon>
        <taxon>Agaricales</taxon>
        <taxon>Marasmiineae</taxon>
        <taxon>Omphalotaceae</taxon>
        <taxon>Rhodocollybia</taxon>
    </lineage>
</organism>
<name>A0A9P5U3M7_9AGAR</name>
<keyword evidence="4" id="KW-1185">Reference proteome</keyword>